<dbReference type="PANTHER" id="PTHR48465">
    <property type="entry name" value="PROTEIN SSUH2 HOMOLOG"/>
    <property type="match status" value="1"/>
</dbReference>
<dbReference type="Gramene" id="LPERR05G09390.2">
    <property type="protein sequence ID" value="LPERR05G09390.2"/>
    <property type="gene ID" value="LPERR05G09390"/>
</dbReference>
<feature type="region of interest" description="Disordered" evidence="1">
    <location>
        <begin position="85"/>
        <end position="135"/>
    </location>
</feature>
<dbReference type="EnsemblPlants" id="LPERR05G09390.2">
    <property type="protein sequence ID" value="LPERR05G09390.2"/>
    <property type="gene ID" value="LPERR05G09390"/>
</dbReference>
<dbReference type="Proteomes" id="UP000032180">
    <property type="component" value="Chromosome 5"/>
</dbReference>
<protein>
    <submittedName>
        <fullName evidence="2">Uncharacterized protein</fullName>
    </submittedName>
</protein>
<dbReference type="PANTHER" id="PTHR48465:SF1">
    <property type="entry name" value="PROTEIN SSUH2 HOMOLOG"/>
    <property type="match status" value="1"/>
</dbReference>
<dbReference type="AlphaFoldDB" id="A0A0D9WF53"/>
<keyword evidence="3" id="KW-1185">Reference proteome</keyword>
<accession>A0A0D9WF53</accession>
<dbReference type="HOGENOM" id="CLU_1024366_0_0_1"/>
<name>A0A0D9WF53_9ORYZ</name>
<evidence type="ECO:0000313" key="2">
    <source>
        <dbReference type="EnsemblPlants" id="LPERR05G09390.2"/>
    </source>
</evidence>
<dbReference type="InterPro" id="IPR052789">
    <property type="entry name" value="SSUH2_homolog"/>
</dbReference>
<reference evidence="3" key="2">
    <citation type="submission" date="2013-12" db="EMBL/GenBank/DDBJ databases">
        <authorList>
            <person name="Yu Y."/>
            <person name="Lee S."/>
            <person name="de Baynast K."/>
            <person name="Wissotski M."/>
            <person name="Liu L."/>
            <person name="Talag J."/>
            <person name="Goicoechea J."/>
            <person name="Angelova A."/>
            <person name="Jetty R."/>
            <person name="Kudrna D."/>
            <person name="Golser W."/>
            <person name="Rivera L."/>
            <person name="Zhang J."/>
            <person name="Wing R."/>
        </authorList>
    </citation>
    <scope>NUCLEOTIDE SEQUENCE</scope>
</reference>
<feature type="compositionally biased region" description="Basic and acidic residues" evidence="1">
    <location>
        <begin position="1"/>
        <end position="14"/>
    </location>
</feature>
<proteinExistence type="predicted"/>
<evidence type="ECO:0000313" key="3">
    <source>
        <dbReference type="Proteomes" id="UP000032180"/>
    </source>
</evidence>
<feature type="compositionally biased region" description="Low complexity" evidence="1">
    <location>
        <begin position="37"/>
        <end position="50"/>
    </location>
</feature>
<evidence type="ECO:0000256" key="1">
    <source>
        <dbReference type="SAM" id="MobiDB-lite"/>
    </source>
</evidence>
<feature type="region of interest" description="Disordered" evidence="1">
    <location>
        <begin position="1"/>
        <end position="61"/>
    </location>
</feature>
<reference evidence="2 3" key="1">
    <citation type="submission" date="2012-08" db="EMBL/GenBank/DDBJ databases">
        <title>Oryza genome evolution.</title>
        <authorList>
            <person name="Wing R.A."/>
        </authorList>
    </citation>
    <scope>NUCLEOTIDE SEQUENCE</scope>
</reference>
<reference evidence="2" key="3">
    <citation type="submission" date="2015-04" db="UniProtKB">
        <authorList>
            <consortium name="EnsemblPlants"/>
        </authorList>
    </citation>
    <scope>IDENTIFICATION</scope>
</reference>
<organism evidence="2 3">
    <name type="scientific">Leersia perrieri</name>
    <dbReference type="NCBI Taxonomy" id="77586"/>
    <lineage>
        <taxon>Eukaryota</taxon>
        <taxon>Viridiplantae</taxon>
        <taxon>Streptophyta</taxon>
        <taxon>Embryophyta</taxon>
        <taxon>Tracheophyta</taxon>
        <taxon>Spermatophyta</taxon>
        <taxon>Magnoliopsida</taxon>
        <taxon>Liliopsida</taxon>
        <taxon>Poales</taxon>
        <taxon>Poaceae</taxon>
        <taxon>BOP clade</taxon>
        <taxon>Oryzoideae</taxon>
        <taxon>Oryzeae</taxon>
        <taxon>Oryzinae</taxon>
        <taxon>Leersia</taxon>
    </lineage>
</organism>
<sequence>MAEAAERDGEEQRRPLLSASSPPPPAAEPEHQHRHQQQYQYLGRSSSSALRGGGGGWGVGPEVSAAEVRSAASISSGNYYPPPPAIHQDVYPPDIHSAVHSPSPSPAPTPAHSHGLAIVPQGPYPYGGEYQPSHDGRRDVLDEVEIRQLLIDHVGHRCCWGSRPARTWKITSIEDCNVYVGTLETFIEEREISTNKEPYEGGKVDGRDKGPVLGVWELDLRSEFPLLFVPEKEVMVKIPHSEVIEKCLGTNRRLITIELRRKALRCHEMIKA</sequence>